<proteinExistence type="predicted"/>
<reference evidence="1 2" key="1">
    <citation type="submission" date="2018-04" db="EMBL/GenBank/DDBJ databases">
        <authorList>
            <person name="Hagen T."/>
        </authorList>
    </citation>
    <scope>NUCLEOTIDE SEQUENCE [LARGE SCALE GENOMIC DNA]</scope>
    <source>
        <strain evidence="1 2">TPD7009</strain>
    </source>
</reference>
<dbReference type="EMBL" id="QDFR01000004">
    <property type="protein sequence ID" value="PVE53132.1"/>
    <property type="molecule type" value="Genomic_DNA"/>
</dbReference>
<dbReference type="RefSeq" id="WP_116494254.1">
    <property type="nucleotide sequence ID" value="NZ_QDFR01000004.1"/>
</dbReference>
<comment type="caution">
    <text evidence="1">The sequence shown here is derived from an EMBL/GenBank/DDBJ whole genome shotgun (WGS) entry which is preliminary data.</text>
</comment>
<dbReference type="Proteomes" id="UP000244335">
    <property type="component" value="Unassembled WGS sequence"/>
</dbReference>
<dbReference type="InterPro" id="IPR036390">
    <property type="entry name" value="WH_DNA-bd_sf"/>
</dbReference>
<organism evidence="1 2">
    <name type="scientific">Rhizobium rhizogenes</name>
    <name type="common">Agrobacterium rhizogenes</name>
    <dbReference type="NCBI Taxonomy" id="359"/>
    <lineage>
        <taxon>Bacteria</taxon>
        <taxon>Pseudomonadati</taxon>
        <taxon>Pseudomonadota</taxon>
        <taxon>Alphaproteobacteria</taxon>
        <taxon>Hyphomicrobiales</taxon>
        <taxon>Rhizobiaceae</taxon>
        <taxon>Rhizobium/Agrobacterium group</taxon>
        <taxon>Rhizobium</taxon>
    </lineage>
</organism>
<accession>A0AA92H8P3</accession>
<dbReference type="InterPro" id="IPR036388">
    <property type="entry name" value="WH-like_DNA-bd_sf"/>
</dbReference>
<gene>
    <name evidence="1" type="ORF">DC430_14465</name>
</gene>
<sequence length="205" mass="22319">MRPSPRDRLLYLLKTEGPKATSALSNVLGLTGEAARQQLAKLADEGLVESITQPAIGRGRPRQSWRLTSAGHREFPDGHADVAVSLIEAIGSELGADALEMIISARERKTAAMYSAALLGAHTLDERVARLSALRVAEGYMASWWQEEDGHFILVENHCPICAAATACRGFCRSEIDIFRAVLGAPVERTEHLLQGARRCAYRIG</sequence>
<name>A0AA92H8P3_RHIRH</name>
<evidence type="ECO:0000313" key="2">
    <source>
        <dbReference type="Proteomes" id="UP000244335"/>
    </source>
</evidence>
<evidence type="ECO:0000313" key="1">
    <source>
        <dbReference type="EMBL" id="PVE53132.1"/>
    </source>
</evidence>
<dbReference type="AlphaFoldDB" id="A0AA92H8P3"/>
<dbReference type="SUPFAM" id="SSF46785">
    <property type="entry name" value="Winged helix' DNA-binding domain"/>
    <property type="match status" value="1"/>
</dbReference>
<protein>
    <submittedName>
        <fullName evidence="1">MarR family transcriptional regulator</fullName>
    </submittedName>
</protein>
<dbReference type="Gene3D" id="1.10.10.10">
    <property type="entry name" value="Winged helix-like DNA-binding domain superfamily/Winged helix DNA-binding domain"/>
    <property type="match status" value="1"/>
</dbReference>